<organism evidence="2 3">
    <name type="scientific">Pleurodeles waltl</name>
    <name type="common">Iberian ribbed newt</name>
    <dbReference type="NCBI Taxonomy" id="8319"/>
    <lineage>
        <taxon>Eukaryota</taxon>
        <taxon>Metazoa</taxon>
        <taxon>Chordata</taxon>
        <taxon>Craniata</taxon>
        <taxon>Vertebrata</taxon>
        <taxon>Euteleostomi</taxon>
        <taxon>Amphibia</taxon>
        <taxon>Batrachia</taxon>
        <taxon>Caudata</taxon>
        <taxon>Salamandroidea</taxon>
        <taxon>Salamandridae</taxon>
        <taxon>Pleurodelinae</taxon>
        <taxon>Pleurodeles</taxon>
    </lineage>
</organism>
<keyword evidence="3" id="KW-1185">Reference proteome</keyword>
<reference evidence="2" key="1">
    <citation type="journal article" date="2022" name="bioRxiv">
        <title>Sequencing and chromosome-scale assembly of the giantPleurodeles waltlgenome.</title>
        <authorList>
            <person name="Brown T."/>
            <person name="Elewa A."/>
            <person name="Iarovenko S."/>
            <person name="Subramanian E."/>
            <person name="Araus A.J."/>
            <person name="Petzold A."/>
            <person name="Susuki M."/>
            <person name="Suzuki K.-i.T."/>
            <person name="Hayashi T."/>
            <person name="Toyoda A."/>
            <person name="Oliveira C."/>
            <person name="Osipova E."/>
            <person name="Leigh N.D."/>
            <person name="Simon A."/>
            <person name="Yun M.H."/>
        </authorList>
    </citation>
    <scope>NUCLEOTIDE SEQUENCE</scope>
    <source>
        <strain evidence="2">20211129_DDA</strain>
        <tissue evidence="2">Liver</tissue>
    </source>
</reference>
<dbReference type="Proteomes" id="UP001066276">
    <property type="component" value="Chromosome 11"/>
</dbReference>
<dbReference type="EMBL" id="JANPWB010000015">
    <property type="protein sequence ID" value="KAJ1091254.1"/>
    <property type="molecule type" value="Genomic_DNA"/>
</dbReference>
<feature type="region of interest" description="Disordered" evidence="1">
    <location>
        <begin position="76"/>
        <end position="186"/>
    </location>
</feature>
<accession>A0AAV7LJR7</accession>
<evidence type="ECO:0000313" key="3">
    <source>
        <dbReference type="Proteomes" id="UP001066276"/>
    </source>
</evidence>
<feature type="compositionally biased region" description="Basic residues" evidence="1">
    <location>
        <begin position="81"/>
        <end position="91"/>
    </location>
</feature>
<comment type="caution">
    <text evidence="2">The sequence shown here is derived from an EMBL/GenBank/DDBJ whole genome shotgun (WGS) entry which is preliminary data.</text>
</comment>
<gene>
    <name evidence="2" type="ORF">NDU88_004381</name>
</gene>
<evidence type="ECO:0000256" key="1">
    <source>
        <dbReference type="SAM" id="MobiDB-lite"/>
    </source>
</evidence>
<protein>
    <submittedName>
        <fullName evidence="2">Uncharacterized protein</fullName>
    </submittedName>
</protein>
<proteinExistence type="predicted"/>
<name>A0AAV7LJR7_PLEWA</name>
<dbReference type="AlphaFoldDB" id="A0AAV7LJR7"/>
<feature type="region of interest" description="Disordered" evidence="1">
    <location>
        <begin position="1"/>
        <end position="29"/>
    </location>
</feature>
<sequence>MAFEDERGRNTGTGHGPPAKPSTEQGEYRTEITSWSLLAPCTVRCLGSPREDPQATAPGVEIHLQAHWRGERTLTSSLARLRSRSTGHKKAVKDCHSRRDGTPASLPQHCRGGRREIVGTVKPDPAEEQQGPQRRRIRPKRGEEERGESGLAARAPSKKHLLRGTRDRCRARPRRERLTETENGAQ</sequence>
<feature type="compositionally biased region" description="Basic and acidic residues" evidence="1">
    <location>
        <begin position="164"/>
        <end position="180"/>
    </location>
</feature>
<feature type="compositionally biased region" description="Basic and acidic residues" evidence="1">
    <location>
        <begin position="92"/>
        <end position="101"/>
    </location>
</feature>
<evidence type="ECO:0000313" key="2">
    <source>
        <dbReference type="EMBL" id="KAJ1091254.1"/>
    </source>
</evidence>